<dbReference type="InterPro" id="IPR027417">
    <property type="entry name" value="P-loop_NTPase"/>
</dbReference>
<evidence type="ECO:0000259" key="5">
    <source>
        <dbReference type="Pfam" id="PF13476"/>
    </source>
</evidence>
<evidence type="ECO:0000256" key="3">
    <source>
        <dbReference type="ARBA" id="ARBA00013368"/>
    </source>
</evidence>
<feature type="domain" description="Rad50/SbcC-type AAA" evidence="5">
    <location>
        <begin position="5"/>
        <end position="288"/>
    </location>
</feature>
<dbReference type="EMBL" id="BAAACW010000090">
    <property type="protein sequence ID" value="GAA0362853.1"/>
    <property type="molecule type" value="Genomic_DNA"/>
</dbReference>
<dbReference type="PANTHER" id="PTHR32114:SF2">
    <property type="entry name" value="ABC TRANSPORTER ABCH.3"/>
    <property type="match status" value="1"/>
</dbReference>
<organism evidence="6 7">
    <name type="scientific">Alkalibacterium iburiense</name>
    <dbReference type="NCBI Taxonomy" id="290589"/>
    <lineage>
        <taxon>Bacteria</taxon>
        <taxon>Bacillati</taxon>
        <taxon>Bacillota</taxon>
        <taxon>Bacilli</taxon>
        <taxon>Lactobacillales</taxon>
        <taxon>Carnobacteriaceae</taxon>
        <taxon>Alkalibacterium</taxon>
    </lineage>
</organism>
<name>A0ABN0XG53_9LACT</name>
<dbReference type="PANTHER" id="PTHR32114">
    <property type="entry name" value="ABC TRANSPORTER ABCH.3"/>
    <property type="match status" value="1"/>
</dbReference>
<evidence type="ECO:0000313" key="6">
    <source>
        <dbReference type="EMBL" id="GAA0362853.1"/>
    </source>
</evidence>
<evidence type="ECO:0000256" key="1">
    <source>
        <dbReference type="ARBA" id="ARBA00006930"/>
    </source>
</evidence>
<comment type="caution">
    <text evidence="6">The sequence shown here is derived from an EMBL/GenBank/DDBJ whole genome shotgun (WGS) entry which is preliminary data.</text>
</comment>
<keyword evidence="4" id="KW-0175">Coiled coil</keyword>
<comment type="subunit">
    <text evidence="2">Heterodimer of SbcC and SbcD.</text>
</comment>
<keyword evidence="7" id="KW-1185">Reference proteome</keyword>
<dbReference type="Pfam" id="PF13558">
    <property type="entry name" value="SbcC_Walker_B"/>
    <property type="match status" value="1"/>
</dbReference>
<feature type="coiled-coil region" evidence="4">
    <location>
        <begin position="805"/>
        <end position="839"/>
    </location>
</feature>
<feature type="coiled-coil region" evidence="4">
    <location>
        <begin position="232"/>
        <end position="457"/>
    </location>
</feature>
<dbReference type="SUPFAM" id="SSF52540">
    <property type="entry name" value="P-loop containing nucleoside triphosphate hydrolases"/>
    <property type="match status" value="1"/>
</dbReference>
<feature type="coiled-coil region" evidence="4">
    <location>
        <begin position="527"/>
        <end position="727"/>
    </location>
</feature>
<reference evidence="6 7" key="1">
    <citation type="journal article" date="2019" name="Int. J. Syst. Evol. Microbiol.">
        <title>The Global Catalogue of Microorganisms (GCM) 10K type strain sequencing project: providing services to taxonomists for standard genome sequencing and annotation.</title>
        <authorList>
            <consortium name="The Broad Institute Genomics Platform"/>
            <consortium name="The Broad Institute Genome Sequencing Center for Infectious Disease"/>
            <person name="Wu L."/>
            <person name="Ma J."/>
        </authorList>
    </citation>
    <scope>NUCLEOTIDE SEQUENCE [LARGE SCALE GENOMIC DNA]</scope>
    <source>
        <strain evidence="6 7">JCM 12662</strain>
    </source>
</reference>
<evidence type="ECO:0000256" key="4">
    <source>
        <dbReference type="SAM" id="Coils"/>
    </source>
</evidence>
<dbReference type="RefSeq" id="WP_343755125.1">
    <property type="nucleotide sequence ID" value="NZ_BAAACW010000090.1"/>
</dbReference>
<evidence type="ECO:0000313" key="7">
    <source>
        <dbReference type="Proteomes" id="UP001501166"/>
    </source>
</evidence>
<dbReference type="Proteomes" id="UP001501166">
    <property type="component" value="Unassembled WGS sequence"/>
</dbReference>
<dbReference type="Pfam" id="PF13476">
    <property type="entry name" value="AAA_23"/>
    <property type="match status" value="1"/>
</dbReference>
<gene>
    <name evidence="6" type="ORF">GCM10008932_14180</name>
</gene>
<evidence type="ECO:0000256" key="2">
    <source>
        <dbReference type="ARBA" id="ARBA00011322"/>
    </source>
</evidence>
<comment type="similarity">
    <text evidence="1">Belongs to the SMC family. SbcC subfamily.</text>
</comment>
<proteinExistence type="inferred from homology"/>
<sequence length="1020" mass="117205">MRPLKLVMNAFGPYKEKVEIDFTQFTQSSLFLVSGPTGAGKTTVFDAIAYALFDGGSGDTREKDTFKSDFSKDTDLCYVELEFELGKERYFIHREPTQTGPGKRTKTKQIQSNVEFRYNGEVLTKQKEANEKIEELIGLTYDQFRQIVMLPQGAFKKMLESDSREKETIFRNIFQTDIFQSVETRLKEKARDLAKQREQYALSLEHAYSRIETEGNEALEKAIEQMDTGTVLIELRELIEKEETELEKVRKELVNDQEEKIKQDKILDMLTRKEELDKEKEALDELAKTVKSYEEHLQWHDQAVKLAEAHNEIAETKKEKEDKEARLIRLVGLKKESEKDLTSLETALKDIQEEVSQLDDVRQAIQQLKEEQKQMAALKEKKEFIQSLKQQHVANKESRQKLEASLEKLSQEIQTCRTQLEALNALKTNLPKQLKAINEKKEERAELRKRLDGLKELCALRDKGAEVKEDFSKVNHQLSDVREEWQTAKTSYFSNLAVVLAGELENDKECPVCGSTDHPKKAHATEEDVTKEQVDALESQKNRLENDYNQLGLRLEHLSDEATKLCQTFDVESEEASKAYDETHEELEGVNQVLSQLEKELAEHEKQLEEETVYKEKLEADQKEERELSLLLQDNQSHLKQLESRLEEVEVECVELEAQLNYETEEAINKQIKAHEDHIKEVETKLSDNQKAIRKTETQLSSTLKEIEMTEEQIEALKEKLTSKKESFTQVMAESDLDEKYESALLTDEKVVSMKDEIADYKEKRAVHTSRLHETTAFLEKEKEVLSIDEHDQRLEAIKEIMPQKEELRDRLVRVSSQNKEAEASIAQFKEESEKIEKDYQVYGELSRMASGSKETDYVSFERYVLGIYFEEILQAANARLTHMTNNRFALHRKIEKAKGAGPQGLDMNVFDHYTGKLRGVQTLSGGETFKASLALALGLSDVIQSQSGGVRVDTLFIDEGFGTLDSDSLDMAIQTLLELHKNGRMVGIISHVDELKTRIPSHIVVEKTSAGSRAYVRTG</sequence>
<protein>
    <recommendedName>
        <fullName evidence="3">Nuclease SbcCD subunit C</fullName>
    </recommendedName>
</protein>
<dbReference type="Gene3D" id="3.40.50.300">
    <property type="entry name" value="P-loop containing nucleotide triphosphate hydrolases"/>
    <property type="match status" value="2"/>
</dbReference>
<dbReference type="InterPro" id="IPR038729">
    <property type="entry name" value="Rad50/SbcC_AAA"/>
</dbReference>
<accession>A0ABN0XG53</accession>